<name>A0ABU1ZU57_9BURK</name>
<dbReference type="EMBL" id="JAVDXO010000010">
    <property type="protein sequence ID" value="MDR7308380.1"/>
    <property type="molecule type" value="Genomic_DNA"/>
</dbReference>
<proteinExistence type="predicted"/>
<dbReference type="InterPro" id="IPR011051">
    <property type="entry name" value="RmlC_Cupin_sf"/>
</dbReference>
<dbReference type="Proteomes" id="UP001268089">
    <property type="component" value="Unassembled WGS sequence"/>
</dbReference>
<dbReference type="InterPro" id="IPR050204">
    <property type="entry name" value="AraC_XylS_family_regulators"/>
</dbReference>
<gene>
    <name evidence="5" type="ORF">J2X15_003689</name>
</gene>
<dbReference type="CDD" id="cd06976">
    <property type="entry name" value="cupin_MtlR-like_N"/>
    <property type="match status" value="1"/>
</dbReference>
<dbReference type="InterPro" id="IPR014710">
    <property type="entry name" value="RmlC-like_jellyroll"/>
</dbReference>
<reference evidence="5 6" key="1">
    <citation type="submission" date="2023-07" db="EMBL/GenBank/DDBJ databases">
        <title>Sorghum-associated microbial communities from plants grown in Nebraska, USA.</title>
        <authorList>
            <person name="Schachtman D."/>
        </authorList>
    </citation>
    <scope>NUCLEOTIDE SEQUENCE [LARGE SCALE GENOMIC DNA]</scope>
    <source>
        <strain evidence="5 6">BE308</strain>
    </source>
</reference>
<evidence type="ECO:0000256" key="1">
    <source>
        <dbReference type="ARBA" id="ARBA00023015"/>
    </source>
</evidence>
<keyword evidence="2" id="KW-0238">DNA-binding</keyword>
<dbReference type="Pfam" id="PF12833">
    <property type="entry name" value="HTH_18"/>
    <property type="match status" value="1"/>
</dbReference>
<evidence type="ECO:0000313" key="6">
    <source>
        <dbReference type="Proteomes" id="UP001268089"/>
    </source>
</evidence>
<dbReference type="InterPro" id="IPR009057">
    <property type="entry name" value="Homeodomain-like_sf"/>
</dbReference>
<dbReference type="RefSeq" id="WP_310345616.1">
    <property type="nucleotide sequence ID" value="NZ_JAVDXO010000010.1"/>
</dbReference>
<dbReference type="PANTHER" id="PTHR46796">
    <property type="entry name" value="HTH-TYPE TRANSCRIPTIONAL ACTIVATOR RHAS-RELATED"/>
    <property type="match status" value="1"/>
</dbReference>
<accession>A0ABU1ZU57</accession>
<comment type="caution">
    <text evidence="5">The sequence shown here is derived from an EMBL/GenBank/DDBJ whole genome shotgun (WGS) entry which is preliminary data.</text>
</comment>
<evidence type="ECO:0000256" key="2">
    <source>
        <dbReference type="ARBA" id="ARBA00023125"/>
    </source>
</evidence>
<dbReference type="PROSITE" id="PS00041">
    <property type="entry name" value="HTH_ARAC_FAMILY_1"/>
    <property type="match status" value="1"/>
</dbReference>
<dbReference type="SUPFAM" id="SSF46689">
    <property type="entry name" value="Homeodomain-like"/>
    <property type="match status" value="2"/>
</dbReference>
<evidence type="ECO:0000256" key="3">
    <source>
        <dbReference type="ARBA" id="ARBA00023163"/>
    </source>
</evidence>
<dbReference type="Gene3D" id="2.60.120.10">
    <property type="entry name" value="Jelly Rolls"/>
    <property type="match status" value="1"/>
</dbReference>
<sequence>MKPQFEQVTVPVGESWSLLWRELPELPFLWHYHPEFELTLTLNAQGQRYVGDSLEDFASGDLVLTGPNQPHTWAATERPDASQPMLAVVMWFTTDWLERALASWPELAALQALSAQAGRGLKFSDTARAQVEPLILALQAQEPALRLPALLHILTLLAKDTAARPLATHAYTPAGDKVGARIGKILHRLHAQPADTVSASALAQEVAMSVGAFHRFFKRHTGMTVLDYVAQLRIGQACQLLINTPLPINVIASDVGYSTLAHFNRQFLQRKGMTPRTFRANYHVATP</sequence>
<dbReference type="SMART" id="SM00342">
    <property type="entry name" value="HTH_ARAC"/>
    <property type="match status" value="1"/>
</dbReference>
<organism evidence="5 6">
    <name type="scientific">Rhodoferax saidenbachensis</name>
    <dbReference type="NCBI Taxonomy" id="1484693"/>
    <lineage>
        <taxon>Bacteria</taxon>
        <taxon>Pseudomonadati</taxon>
        <taxon>Pseudomonadota</taxon>
        <taxon>Betaproteobacteria</taxon>
        <taxon>Burkholderiales</taxon>
        <taxon>Comamonadaceae</taxon>
        <taxon>Rhodoferax</taxon>
    </lineage>
</organism>
<protein>
    <submittedName>
        <fullName evidence="5">AraC-like DNA-binding protein</fullName>
    </submittedName>
</protein>
<keyword evidence="6" id="KW-1185">Reference proteome</keyword>
<dbReference type="InterPro" id="IPR018062">
    <property type="entry name" value="HTH_AraC-typ_CS"/>
</dbReference>
<dbReference type="InterPro" id="IPR018060">
    <property type="entry name" value="HTH_AraC"/>
</dbReference>
<dbReference type="SUPFAM" id="SSF51182">
    <property type="entry name" value="RmlC-like cupins"/>
    <property type="match status" value="1"/>
</dbReference>
<evidence type="ECO:0000259" key="4">
    <source>
        <dbReference type="PROSITE" id="PS01124"/>
    </source>
</evidence>
<keyword evidence="1" id="KW-0805">Transcription regulation</keyword>
<keyword evidence="3" id="KW-0804">Transcription</keyword>
<dbReference type="Gene3D" id="1.10.10.60">
    <property type="entry name" value="Homeodomain-like"/>
    <property type="match status" value="2"/>
</dbReference>
<dbReference type="PROSITE" id="PS01124">
    <property type="entry name" value="HTH_ARAC_FAMILY_2"/>
    <property type="match status" value="1"/>
</dbReference>
<evidence type="ECO:0000313" key="5">
    <source>
        <dbReference type="EMBL" id="MDR7308380.1"/>
    </source>
</evidence>
<feature type="domain" description="HTH araC/xylS-type" evidence="4">
    <location>
        <begin position="183"/>
        <end position="281"/>
    </location>
</feature>